<dbReference type="GO" id="GO:0003723">
    <property type="term" value="F:RNA binding"/>
    <property type="evidence" value="ECO:0007669"/>
    <property type="project" value="TreeGrafter"/>
</dbReference>
<evidence type="ECO:0000313" key="10">
    <source>
        <dbReference type="EMBL" id="CED82449.1"/>
    </source>
</evidence>
<evidence type="ECO:0000256" key="5">
    <source>
        <dbReference type="ARBA" id="ARBA00022835"/>
    </source>
</evidence>
<evidence type="ECO:0000256" key="2">
    <source>
        <dbReference type="ARBA" id="ARBA00004604"/>
    </source>
</evidence>
<comment type="subcellular location">
    <subcellularLocation>
        <location evidence="1">Cytoplasm</location>
    </subcellularLocation>
    <subcellularLocation>
        <location evidence="2">Nucleus</location>
        <location evidence="2">Nucleolus</location>
    </subcellularLocation>
</comment>
<dbReference type="AlphaFoldDB" id="A0A0F7SP05"/>
<dbReference type="PANTHER" id="PTHR11953:SF0">
    <property type="entry name" value="EXOSOME COMPLEX COMPONENT RRP41"/>
    <property type="match status" value="1"/>
</dbReference>
<feature type="domain" description="Exoribonuclease phosphorolytic" evidence="9">
    <location>
        <begin position="162"/>
        <end position="221"/>
    </location>
</feature>
<accession>A0A0F7SP05</accession>
<dbReference type="GO" id="GO:0034475">
    <property type="term" value="P:U4 snRNA 3'-end processing"/>
    <property type="evidence" value="ECO:0007669"/>
    <property type="project" value="TreeGrafter"/>
</dbReference>
<dbReference type="FunFam" id="3.30.230.70:FF:000004">
    <property type="entry name" value="Exosome complex component Rrp41"/>
    <property type="match status" value="1"/>
</dbReference>
<evidence type="ECO:0000256" key="1">
    <source>
        <dbReference type="ARBA" id="ARBA00004496"/>
    </source>
</evidence>
<dbReference type="Pfam" id="PF01138">
    <property type="entry name" value="RNase_PH"/>
    <property type="match status" value="1"/>
</dbReference>
<dbReference type="SUPFAM" id="SSF54211">
    <property type="entry name" value="Ribosomal protein S5 domain 2-like"/>
    <property type="match status" value="1"/>
</dbReference>
<dbReference type="InterPro" id="IPR027408">
    <property type="entry name" value="PNPase/RNase_PH_dom_sf"/>
</dbReference>
<dbReference type="InterPro" id="IPR001247">
    <property type="entry name" value="ExoRNase_PH_dom1"/>
</dbReference>
<proteinExistence type="inferred from homology"/>
<evidence type="ECO:0000259" key="8">
    <source>
        <dbReference type="Pfam" id="PF01138"/>
    </source>
</evidence>
<dbReference type="Gene3D" id="3.30.230.70">
    <property type="entry name" value="GHMP Kinase, N-terminal domain"/>
    <property type="match status" value="1"/>
</dbReference>
<evidence type="ECO:0000256" key="4">
    <source>
        <dbReference type="ARBA" id="ARBA00022490"/>
    </source>
</evidence>
<reference evidence="10" key="1">
    <citation type="submission" date="2014-08" db="EMBL/GenBank/DDBJ databases">
        <authorList>
            <person name="Sharma Rahul"/>
            <person name="Thines Marco"/>
        </authorList>
    </citation>
    <scope>NUCLEOTIDE SEQUENCE</scope>
</reference>
<dbReference type="GO" id="GO:0005730">
    <property type="term" value="C:nucleolus"/>
    <property type="evidence" value="ECO:0007669"/>
    <property type="project" value="UniProtKB-SubCell"/>
</dbReference>
<comment type="subunit">
    <text evidence="6">Component of the RNA exosome complex. Specifically part of the catalytically inactive RNA exosome core complex (Exo-9) which may associate with the catalytic subunits RRP6 and DIS3 in cytoplasmic- and nuclear-specific RNA exosome complex forms. Exo-9 is formed by a hexameric base ring of RNase PH domain-containing subunits and a cap ring consisting of CSL4, RRP4 and RRP40.</text>
</comment>
<keyword evidence="4" id="KW-0963">Cytoplasm</keyword>
<dbReference type="InterPro" id="IPR015847">
    <property type="entry name" value="ExoRNase_PH_dom2"/>
</dbReference>
<dbReference type="InterPro" id="IPR036345">
    <property type="entry name" value="ExoRNase_PH_dom2_sf"/>
</dbReference>
<dbReference type="GO" id="GO:0071028">
    <property type="term" value="P:nuclear mRNA surveillance"/>
    <property type="evidence" value="ECO:0007669"/>
    <property type="project" value="TreeGrafter"/>
</dbReference>
<organism evidence="10">
    <name type="scientific">Phaffia rhodozyma</name>
    <name type="common">Yeast</name>
    <name type="synonym">Xanthophyllomyces dendrorhous</name>
    <dbReference type="NCBI Taxonomy" id="264483"/>
    <lineage>
        <taxon>Eukaryota</taxon>
        <taxon>Fungi</taxon>
        <taxon>Dikarya</taxon>
        <taxon>Basidiomycota</taxon>
        <taxon>Agaricomycotina</taxon>
        <taxon>Tremellomycetes</taxon>
        <taxon>Cystofilobasidiales</taxon>
        <taxon>Mrakiaceae</taxon>
        <taxon>Phaffia</taxon>
    </lineage>
</organism>
<dbReference type="GO" id="GO:0071051">
    <property type="term" value="P:poly(A)-dependent snoRNA 3'-end processing"/>
    <property type="evidence" value="ECO:0007669"/>
    <property type="project" value="TreeGrafter"/>
</dbReference>
<protein>
    <recommendedName>
        <fullName evidence="7">Ribosomal RNA-processing protein 41</fullName>
    </recommendedName>
</protein>
<feature type="domain" description="Exoribonuclease phosphorolytic" evidence="8">
    <location>
        <begin position="29"/>
        <end position="154"/>
    </location>
</feature>
<dbReference type="GO" id="GO:0016075">
    <property type="term" value="P:rRNA catabolic process"/>
    <property type="evidence" value="ECO:0007669"/>
    <property type="project" value="TreeGrafter"/>
</dbReference>
<dbReference type="InterPro" id="IPR050080">
    <property type="entry name" value="RNase_PH"/>
</dbReference>
<dbReference type="EMBL" id="LN483124">
    <property type="protein sequence ID" value="CED82449.1"/>
    <property type="molecule type" value="Genomic_DNA"/>
</dbReference>
<comment type="similarity">
    <text evidence="3">Belongs to the RNase PH family.</text>
</comment>
<dbReference type="InterPro" id="IPR020568">
    <property type="entry name" value="Ribosomal_Su5_D2-typ_SF"/>
</dbReference>
<keyword evidence="5" id="KW-0271">Exosome</keyword>
<sequence>MSSSRVEILNDGGLRSDFRRPHELRTFSLSIPTSSSSSADGIATCSHGLTTVIATVHGPREAKMRSATLFDRAVLNIEVGVGSWAGNERRRRGRGDKRIQEIAAALESTFEPVIQTQLYPRSEINIYVQVLSMDGALLQTAINATTLALLTSGISLLDSLLSLTIGIHLTTPLLDLTSQEESDLPHVVLAFLPRSGKVTTAELNGRLDTERFAECLRVAGEGVGVLRKEMEGALRDWADRVGNEAIDLGGVGATAANVGEEDDMDI</sequence>
<dbReference type="SUPFAM" id="SSF55666">
    <property type="entry name" value="Ribonuclease PH domain 2-like"/>
    <property type="match status" value="1"/>
</dbReference>
<dbReference type="GO" id="GO:0000177">
    <property type="term" value="C:cytoplasmic exosome (RNase complex)"/>
    <property type="evidence" value="ECO:0007669"/>
    <property type="project" value="TreeGrafter"/>
</dbReference>
<dbReference type="Pfam" id="PF03725">
    <property type="entry name" value="RNase_PH_C"/>
    <property type="match status" value="1"/>
</dbReference>
<dbReference type="PANTHER" id="PTHR11953">
    <property type="entry name" value="EXOSOME COMPLEX COMPONENT"/>
    <property type="match status" value="1"/>
</dbReference>
<evidence type="ECO:0000259" key="9">
    <source>
        <dbReference type="Pfam" id="PF03725"/>
    </source>
</evidence>
<evidence type="ECO:0000256" key="7">
    <source>
        <dbReference type="ARBA" id="ARBA00077929"/>
    </source>
</evidence>
<dbReference type="GO" id="GO:0000176">
    <property type="term" value="C:nuclear exosome (RNase complex)"/>
    <property type="evidence" value="ECO:0007669"/>
    <property type="project" value="TreeGrafter"/>
</dbReference>
<name>A0A0F7SP05_PHARH</name>
<evidence type="ECO:0000256" key="3">
    <source>
        <dbReference type="ARBA" id="ARBA00006678"/>
    </source>
</evidence>
<evidence type="ECO:0000256" key="6">
    <source>
        <dbReference type="ARBA" id="ARBA00063066"/>
    </source>
</evidence>